<sequence>MVRLPIETLLRVSDILRKFEWTDMDEDRPLMKEYDTDDTFHCYDSEHKDIKLIIQTKRLFQVYIFTPLMTLIATCQHLDYCYVKIDMTPETKSGTESRMIHDTINTTLSHLELDFAKLETFRFLSLLIMCPNVRVLRIKTKTGTIEEDVLDDIRHQCNHLEYLSLDWEDELLIGQDLYETYCHPKEQSQL</sequence>
<keyword evidence="2" id="KW-1185">Reference proteome</keyword>
<dbReference type="InterPro" id="IPR032675">
    <property type="entry name" value="LRR_dom_sf"/>
</dbReference>
<dbReference type="Gene3D" id="3.80.10.10">
    <property type="entry name" value="Ribonuclease Inhibitor"/>
    <property type="match status" value="1"/>
</dbReference>
<dbReference type="EMBL" id="JAIXMP010000031">
    <property type="protein sequence ID" value="KAI9250933.1"/>
    <property type="molecule type" value="Genomic_DNA"/>
</dbReference>
<organism evidence="1 2">
    <name type="scientific">Phascolomyces articulosus</name>
    <dbReference type="NCBI Taxonomy" id="60185"/>
    <lineage>
        <taxon>Eukaryota</taxon>
        <taxon>Fungi</taxon>
        <taxon>Fungi incertae sedis</taxon>
        <taxon>Mucoromycota</taxon>
        <taxon>Mucoromycotina</taxon>
        <taxon>Mucoromycetes</taxon>
        <taxon>Mucorales</taxon>
        <taxon>Lichtheimiaceae</taxon>
        <taxon>Phascolomyces</taxon>
    </lineage>
</organism>
<dbReference type="AlphaFoldDB" id="A0AAD5K1N5"/>
<proteinExistence type="predicted"/>
<accession>A0AAD5K1N5</accession>
<name>A0AAD5K1N5_9FUNG</name>
<evidence type="ECO:0000313" key="1">
    <source>
        <dbReference type="EMBL" id="KAI9250933.1"/>
    </source>
</evidence>
<dbReference type="Proteomes" id="UP001209540">
    <property type="component" value="Unassembled WGS sequence"/>
</dbReference>
<evidence type="ECO:0000313" key="2">
    <source>
        <dbReference type="Proteomes" id="UP001209540"/>
    </source>
</evidence>
<protein>
    <submittedName>
        <fullName evidence="1">Uncharacterized protein</fullName>
    </submittedName>
</protein>
<gene>
    <name evidence="1" type="ORF">BDA99DRAFT_205170</name>
</gene>
<reference evidence="1" key="1">
    <citation type="journal article" date="2022" name="IScience">
        <title>Evolution of zygomycete secretomes and the origins of terrestrial fungal ecologies.</title>
        <authorList>
            <person name="Chang Y."/>
            <person name="Wang Y."/>
            <person name="Mondo S."/>
            <person name="Ahrendt S."/>
            <person name="Andreopoulos W."/>
            <person name="Barry K."/>
            <person name="Beard J."/>
            <person name="Benny G.L."/>
            <person name="Blankenship S."/>
            <person name="Bonito G."/>
            <person name="Cuomo C."/>
            <person name="Desiro A."/>
            <person name="Gervers K.A."/>
            <person name="Hundley H."/>
            <person name="Kuo A."/>
            <person name="LaButti K."/>
            <person name="Lang B.F."/>
            <person name="Lipzen A."/>
            <person name="O'Donnell K."/>
            <person name="Pangilinan J."/>
            <person name="Reynolds N."/>
            <person name="Sandor L."/>
            <person name="Smith M.E."/>
            <person name="Tsang A."/>
            <person name="Grigoriev I.V."/>
            <person name="Stajich J.E."/>
            <person name="Spatafora J.W."/>
        </authorList>
    </citation>
    <scope>NUCLEOTIDE SEQUENCE</scope>
    <source>
        <strain evidence="1">RSA 2281</strain>
    </source>
</reference>
<comment type="caution">
    <text evidence="1">The sequence shown here is derived from an EMBL/GenBank/DDBJ whole genome shotgun (WGS) entry which is preliminary data.</text>
</comment>
<reference evidence="1" key="2">
    <citation type="submission" date="2023-02" db="EMBL/GenBank/DDBJ databases">
        <authorList>
            <consortium name="DOE Joint Genome Institute"/>
            <person name="Mondo S.J."/>
            <person name="Chang Y."/>
            <person name="Wang Y."/>
            <person name="Ahrendt S."/>
            <person name="Andreopoulos W."/>
            <person name="Barry K."/>
            <person name="Beard J."/>
            <person name="Benny G.L."/>
            <person name="Blankenship S."/>
            <person name="Bonito G."/>
            <person name="Cuomo C."/>
            <person name="Desiro A."/>
            <person name="Gervers K.A."/>
            <person name="Hundley H."/>
            <person name="Kuo A."/>
            <person name="LaButti K."/>
            <person name="Lang B.F."/>
            <person name="Lipzen A."/>
            <person name="O'Donnell K."/>
            <person name="Pangilinan J."/>
            <person name="Reynolds N."/>
            <person name="Sandor L."/>
            <person name="Smith M.W."/>
            <person name="Tsang A."/>
            <person name="Grigoriev I.V."/>
            <person name="Stajich J.E."/>
            <person name="Spatafora J.W."/>
        </authorList>
    </citation>
    <scope>NUCLEOTIDE SEQUENCE</scope>
    <source>
        <strain evidence="1">RSA 2281</strain>
    </source>
</reference>